<feature type="compositionally biased region" description="Polar residues" evidence="2">
    <location>
        <begin position="65"/>
        <end position="75"/>
    </location>
</feature>
<evidence type="ECO:0000256" key="2">
    <source>
        <dbReference type="SAM" id="MobiDB-lite"/>
    </source>
</evidence>
<evidence type="ECO:0000313" key="4">
    <source>
        <dbReference type="EMBL" id="KXS20119.1"/>
    </source>
</evidence>
<dbReference type="InterPro" id="IPR001841">
    <property type="entry name" value="Znf_RING"/>
</dbReference>
<feature type="region of interest" description="Disordered" evidence="2">
    <location>
        <begin position="280"/>
        <end position="402"/>
    </location>
</feature>
<dbReference type="PROSITE" id="PS50089">
    <property type="entry name" value="ZF_RING_2"/>
    <property type="match status" value="1"/>
</dbReference>
<dbReference type="EMBL" id="KQ965736">
    <property type="protein sequence ID" value="KXS20119.1"/>
    <property type="molecule type" value="Genomic_DNA"/>
</dbReference>
<feature type="compositionally biased region" description="Polar residues" evidence="2">
    <location>
        <begin position="311"/>
        <end position="323"/>
    </location>
</feature>
<gene>
    <name evidence="4" type="ORF">M427DRAFT_131526</name>
</gene>
<feature type="compositionally biased region" description="Polar residues" evidence="2">
    <location>
        <begin position="334"/>
        <end position="344"/>
    </location>
</feature>
<keyword evidence="5" id="KW-1185">Reference proteome</keyword>
<dbReference type="Proteomes" id="UP000070544">
    <property type="component" value="Unassembled WGS sequence"/>
</dbReference>
<accession>A0A139ATU6</accession>
<dbReference type="Pfam" id="PF13920">
    <property type="entry name" value="zf-C3HC4_3"/>
    <property type="match status" value="1"/>
</dbReference>
<evidence type="ECO:0000313" key="5">
    <source>
        <dbReference type="Proteomes" id="UP000070544"/>
    </source>
</evidence>
<dbReference type="SMART" id="SM00184">
    <property type="entry name" value="RING"/>
    <property type="match status" value="1"/>
</dbReference>
<keyword evidence="1" id="KW-0479">Metal-binding</keyword>
<feature type="region of interest" description="Disordered" evidence="2">
    <location>
        <begin position="1"/>
        <end position="20"/>
    </location>
</feature>
<feature type="compositionally biased region" description="Low complexity" evidence="2">
    <location>
        <begin position="289"/>
        <end position="299"/>
    </location>
</feature>
<reference evidence="4 5" key="1">
    <citation type="journal article" date="2015" name="Genome Biol. Evol.">
        <title>Phylogenomic analyses indicate that early fungi evolved digesting cell walls of algal ancestors of land plants.</title>
        <authorList>
            <person name="Chang Y."/>
            <person name="Wang S."/>
            <person name="Sekimoto S."/>
            <person name="Aerts A.L."/>
            <person name="Choi C."/>
            <person name="Clum A."/>
            <person name="LaButti K.M."/>
            <person name="Lindquist E.A."/>
            <person name="Yee Ngan C."/>
            <person name="Ohm R.A."/>
            <person name="Salamov A.A."/>
            <person name="Grigoriev I.V."/>
            <person name="Spatafora J.W."/>
            <person name="Berbee M.L."/>
        </authorList>
    </citation>
    <scope>NUCLEOTIDE SEQUENCE [LARGE SCALE GENOMIC DNA]</scope>
    <source>
        <strain evidence="4 5">JEL478</strain>
    </source>
</reference>
<organism evidence="4 5">
    <name type="scientific">Gonapodya prolifera (strain JEL478)</name>
    <name type="common">Monoblepharis prolifera</name>
    <dbReference type="NCBI Taxonomy" id="1344416"/>
    <lineage>
        <taxon>Eukaryota</taxon>
        <taxon>Fungi</taxon>
        <taxon>Fungi incertae sedis</taxon>
        <taxon>Chytridiomycota</taxon>
        <taxon>Chytridiomycota incertae sedis</taxon>
        <taxon>Monoblepharidomycetes</taxon>
        <taxon>Monoblepharidales</taxon>
        <taxon>Gonapodyaceae</taxon>
        <taxon>Gonapodya</taxon>
    </lineage>
</organism>
<feature type="compositionally biased region" description="Polar residues" evidence="2">
    <location>
        <begin position="7"/>
        <end position="20"/>
    </location>
</feature>
<dbReference type="InterPro" id="IPR013083">
    <property type="entry name" value="Znf_RING/FYVE/PHD"/>
</dbReference>
<dbReference type="SUPFAM" id="SSF57850">
    <property type="entry name" value="RING/U-box"/>
    <property type="match status" value="1"/>
</dbReference>
<evidence type="ECO:0000256" key="1">
    <source>
        <dbReference type="PROSITE-ProRule" id="PRU00175"/>
    </source>
</evidence>
<keyword evidence="1" id="KW-0862">Zinc</keyword>
<keyword evidence="1" id="KW-0863">Zinc-finger</keyword>
<dbReference type="AlphaFoldDB" id="A0A139ATU6"/>
<sequence>MSRRVNSRSFQSSQQRLPCPRSSSLFTAAGTLELDVLQIALSSLQIETTARGSAGVAPAADHPSSGETVDLETQQGRGGEPWTQTEDSILEHLFSPDPDCLHTYTFVLWGDFPQKHSERSQRMGWSYTSSEIADFLNRPVGEVSSRLRSLHDRQLCRIQGRDVASLFPRDEVTPLVTQITKATACWIVDCYQRNWDVTAVSSITNRSEATVWAILMERWDARNKGNARARRPLLGRVWSPDGALVGRARRSRAPISTSPEASLVGRARSLRTTVARLRPVETQPAMTTSSRAESSSPRPRITRSRPVETHSAMTTSTRIQSFSPRPRITRSRPVETQSVITTSTRTERSARPGINRTGPSPASTTLRRVPEISRTRVSPHIQSPSSPRPLVPSPRDGLSQVASAPRNSGECVICLSNRHSYASIPCGHMAYCGDCAAIMKQRGNGRMPNCALCRARCDSIIRIYC</sequence>
<feature type="region of interest" description="Disordered" evidence="2">
    <location>
        <begin position="53"/>
        <end position="81"/>
    </location>
</feature>
<feature type="domain" description="RING-type" evidence="3">
    <location>
        <begin position="411"/>
        <end position="454"/>
    </location>
</feature>
<dbReference type="OrthoDB" id="1711136at2759"/>
<dbReference type="GO" id="GO:0008270">
    <property type="term" value="F:zinc ion binding"/>
    <property type="evidence" value="ECO:0007669"/>
    <property type="project" value="UniProtKB-KW"/>
</dbReference>
<evidence type="ECO:0000259" key="3">
    <source>
        <dbReference type="PROSITE" id="PS50089"/>
    </source>
</evidence>
<protein>
    <recommendedName>
        <fullName evidence="3">RING-type domain-containing protein</fullName>
    </recommendedName>
</protein>
<proteinExistence type="predicted"/>
<dbReference type="Gene3D" id="3.30.40.10">
    <property type="entry name" value="Zinc/RING finger domain, C3HC4 (zinc finger)"/>
    <property type="match status" value="1"/>
</dbReference>
<name>A0A139ATU6_GONPJ</name>
<feature type="compositionally biased region" description="Polar residues" evidence="2">
    <location>
        <begin position="357"/>
        <end position="366"/>
    </location>
</feature>